<feature type="transmembrane region" description="Helical" evidence="1">
    <location>
        <begin position="113"/>
        <end position="146"/>
    </location>
</feature>
<dbReference type="AlphaFoldDB" id="A0A7S1VLL8"/>
<gene>
    <name evidence="2" type="ORF">SSP0437_LOCUS9709</name>
</gene>
<keyword evidence="1" id="KW-0472">Membrane</keyword>
<dbReference type="EMBL" id="HBGL01012415">
    <property type="protein sequence ID" value="CAD9303960.1"/>
    <property type="molecule type" value="Transcribed_RNA"/>
</dbReference>
<name>A0A7S1VLL8_9EUKA</name>
<reference evidence="2" key="1">
    <citation type="submission" date="2021-01" db="EMBL/GenBank/DDBJ databases">
        <authorList>
            <person name="Corre E."/>
            <person name="Pelletier E."/>
            <person name="Niang G."/>
            <person name="Scheremetjew M."/>
            <person name="Finn R."/>
            <person name="Kale V."/>
            <person name="Holt S."/>
            <person name="Cochrane G."/>
            <person name="Meng A."/>
            <person name="Brown T."/>
            <person name="Cohen L."/>
        </authorList>
    </citation>
    <scope>NUCLEOTIDE SEQUENCE</scope>
    <source>
        <strain evidence="2">ATCC 50979</strain>
    </source>
</reference>
<evidence type="ECO:0000313" key="2">
    <source>
        <dbReference type="EMBL" id="CAD9303960.1"/>
    </source>
</evidence>
<keyword evidence="1" id="KW-1133">Transmembrane helix</keyword>
<accession>A0A7S1VLL8</accession>
<protein>
    <submittedName>
        <fullName evidence="2">Uncharacterized protein</fullName>
    </submittedName>
</protein>
<proteinExistence type="predicted"/>
<sequence length="177" mass="19062">MEDGASTELKDIKGAIVQVCVTDASSTDLAYLIATGADQPTSNPDSFDDYVVLSDDGLYNGTCGNLTVCSNLRSAWVRVVPANDTSTGDLPFSFSFSVTQNKDADDACVAANFFIRFIVGSGLLVVAIVLGIFTLCWFFPCCCCIMSARSNSRMARYEILQEETTHYGATNTVNRSV</sequence>
<organism evidence="2">
    <name type="scientific">Sexangularia sp. CB-2014</name>
    <dbReference type="NCBI Taxonomy" id="1486929"/>
    <lineage>
        <taxon>Eukaryota</taxon>
        <taxon>Amoebozoa</taxon>
        <taxon>Tubulinea</taxon>
        <taxon>Elardia</taxon>
        <taxon>Arcellinida</taxon>
        <taxon>Arcellinida incertae sedis</taxon>
        <taxon>Sexangularia</taxon>
    </lineage>
</organism>
<keyword evidence="1" id="KW-0812">Transmembrane</keyword>
<evidence type="ECO:0000256" key="1">
    <source>
        <dbReference type="SAM" id="Phobius"/>
    </source>
</evidence>